<sequence length="1558" mass="173165">MDIYTTAFSYPRRVRHSPSSLEFSPSAHSDPYAPSPFQQSHSNGHLDPHVPPSPNDAEAVQKLAMLAMATQGCHVSYAVADQGTGWNFLVSGAYQQVMFARGMILKDCPIQNRAAIRVTRSEVLDFPASKPALKPDTLAHIAVVNSPLSLSTRTPPDGISSSAGWTGLDTERVCELVITGQGDAVEIARVRLLVMLDEMSGLHAEVCEIDQKLQAIVAGRKRHVLQTIQEDTATNIYYPSPLQGLVGPDVTNIAVAPAVPGGPPRLNKNVVWITGEFFGVQRARDMLLQVSLAKSKGIISRDTAILPRKLDWLVTDRAEDLKVIMNDNATFIHFPPIGSSTSLITVYGDHRVNIQRTIRSVMQLACQFYVASFWLLPTQFNVLLPPPSLNASQVTSIIKQVSNATGAEIVFKGMCFEMHGLEMEVRSAVNMILDLDIVKAFHHEIRFQIELANEHREFISGKKNGKINKIMQTTSVKIKFETFNDHNFLIDIAGSDASVLQGLTLLQEELPAEISFHVPESYHKRIIGVGGRSIQRIMKKYGVYVKFSNAEEFAALGGYNDNEDNVVARTPAKNAINLDNLKQSVMELVNPKIPQDKDYIRETLPIPRRYHRTLLGEKSIFIHDIENKTNSRVRFPDKETASDAVDIFGPESQIQIAATMLLDHVPFEADMAVPPQADLPLVCASADFSAFVEQIKHDLQVVITPNIKPAGSASGTETPSECSFKFRCQRSNTDFLVSAREMLEQFLLNHNIHVYPSPTAHTHKRGDSFAEAFPHFDSKVLSTMPRTRGSADLSRPDPMVDRRLRLANSSPDVKALFNNSPSYIYHLDEAQESLDSQASYVPAPVGEYWNPQPPIGSGIPSRTRQYEDKRGSDSLLEAKLKEQISKPRSLQNRAQSLDLTVSLSRISEGSSRYPPPDSPTNSVGDTGPSSSPTSATGPSFPNVYGHAQRQSIGPDTPGWSYNRAMPGPDDTTRMSSSVSRTVKSADWIVGAGASRLSLFDELSAWSGQSQLSEACKTLDDDITNLSAVLHAFRVRRNALAAVTWLPTEILVLIFKALASVYPPGHRRRPRCMGWVGITHVCRRWREAAIDCPVLWAKIDVAFPARWMEVFMERASLMPLDITLDVPVSAHLDGRQMELILEHLPHTRSLSFDIQRDDQIALFGRILASRAPLLEFLSVKRMGSALPIKMPKILFSGDAPKLNSICVRDISELPWPTLASTRLETLWLSIEKQPPASHHPPLAQILTFFSHMTTLRTITLVNFVPRASEQAPLSTEHFTLPRLTSFTIAGDAADCTSLLARLRMPCLERLELMLTASNGLDYALLFPVVAGHLGGRRAAPIDLLSFFSDNPDEVMEVALHREPTDAASLSSVNLFLRWDWDTSSTHLMKTLCALLPRGEVATVEVDVRISSEWSDLWNVKEWLDIFGRLKGVRTLKLTCEPIEAICEALTMSTSTSQQVVDLSEWEVPRKNPDGRKRYFFLPDLSTLVVRRTEISPLLAPALKERKDAQTRLRRLSIAECWTAAECVDKLRDIVKEVEWDDVENGYVEDEAQFMLVAVL</sequence>
<evidence type="ECO:0000313" key="1">
    <source>
        <dbReference type="EMBL" id="KAI0042667.1"/>
    </source>
</evidence>
<reference evidence="1" key="2">
    <citation type="journal article" date="2022" name="New Phytol.">
        <title>Evolutionary transition to the ectomycorrhizal habit in the genomes of a hyperdiverse lineage of mushroom-forming fungi.</title>
        <authorList>
            <person name="Looney B."/>
            <person name="Miyauchi S."/>
            <person name="Morin E."/>
            <person name="Drula E."/>
            <person name="Courty P.E."/>
            <person name="Kohler A."/>
            <person name="Kuo A."/>
            <person name="LaButti K."/>
            <person name="Pangilinan J."/>
            <person name="Lipzen A."/>
            <person name="Riley R."/>
            <person name="Andreopoulos W."/>
            <person name="He G."/>
            <person name="Johnson J."/>
            <person name="Nolan M."/>
            <person name="Tritt A."/>
            <person name="Barry K.W."/>
            <person name="Grigoriev I.V."/>
            <person name="Nagy L.G."/>
            <person name="Hibbett D."/>
            <person name="Henrissat B."/>
            <person name="Matheny P.B."/>
            <person name="Labbe J."/>
            <person name="Martin F.M."/>
        </authorList>
    </citation>
    <scope>NUCLEOTIDE SEQUENCE</scope>
    <source>
        <strain evidence="1">FP105234-sp</strain>
    </source>
</reference>
<reference evidence="1" key="1">
    <citation type="submission" date="2021-02" db="EMBL/GenBank/DDBJ databases">
        <authorList>
            <consortium name="DOE Joint Genome Institute"/>
            <person name="Ahrendt S."/>
            <person name="Looney B.P."/>
            <person name="Miyauchi S."/>
            <person name="Morin E."/>
            <person name="Drula E."/>
            <person name="Courty P.E."/>
            <person name="Chicoki N."/>
            <person name="Fauchery L."/>
            <person name="Kohler A."/>
            <person name="Kuo A."/>
            <person name="Labutti K."/>
            <person name="Pangilinan J."/>
            <person name="Lipzen A."/>
            <person name="Riley R."/>
            <person name="Andreopoulos W."/>
            <person name="He G."/>
            <person name="Johnson J."/>
            <person name="Barry K.W."/>
            <person name="Grigoriev I.V."/>
            <person name="Nagy L."/>
            <person name="Hibbett D."/>
            <person name="Henrissat B."/>
            <person name="Matheny P.B."/>
            <person name="Labbe J."/>
            <person name="Martin F."/>
        </authorList>
    </citation>
    <scope>NUCLEOTIDE SEQUENCE</scope>
    <source>
        <strain evidence="1">FP105234-sp</strain>
    </source>
</reference>
<comment type="caution">
    <text evidence="1">The sequence shown here is derived from an EMBL/GenBank/DDBJ whole genome shotgun (WGS) entry which is preliminary data.</text>
</comment>
<evidence type="ECO:0000313" key="2">
    <source>
        <dbReference type="Proteomes" id="UP000814033"/>
    </source>
</evidence>
<dbReference type="Proteomes" id="UP000814033">
    <property type="component" value="Unassembled WGS sequence"/>
</dbReference>
<gene>
    <name evidence="1" type="ORF">FA95DRAFT_1575588</name>
</gene>
<accession>A0ACB8RF74</accession>
<organism evidence="1 2">
    <name type="scientific">Auriscalpium vulgare</name>
    <dbReference type="NCBI Taxonomy" id="40419"/>
    <lineage>
        <taxon>Eukaryota</taxon>
        <taxon>Fungi</taxon>
        <taxon>Dikarya</taxon>
        <taxon>Basidiomycota</taxon>
        <taxon>Agaricomycotina</taxon>
        <taxon>Agaricomycetes</taxon>
        <taxon>Russulales</taxon>
        <taxon>Auriscalpiaceae</taxon>
        <taxon>Auriscalpium</taxon>
    </lineage>
</organism>
<proteinExistence type="predicted"/>
<name>A0ACB8RF74_9AGAM</name>
<dbReference type="EMBL" id="MU276053">
    <property type="protein sequence ID" value="KAI0042667.1"/>
    <property type="molecule type" value="Genomic_DNA"/>
</dbReference>
<protein>
    <submittedName>
        <fullName evidence="1">Uncharacterized protein</fullName>
    </submittedName>
</protein>
<keyword evidence="2" id="KW-1185">Reference proteome</keyword>